<accession>A0A2U1T5B6</accession>
<keyword evidence="2" id="KW-1185">Reference proteome</keyword>
<protein>
    <submittedName>
        <fullName evidence="1">Uncharacterized protein</fullName>
    </submittedName>
</protein>
<sequence length="63" mass="6868">MLAELYEPVNDWLYPELTAAHQALGAAVGKTYGVGFSHLPGAEREVAIVNHLLELYAQATKQT</sequence>
<reference evidence="2" key="1">
    <citation type="submission" date="2018-04" db="EMBL/GenBank/DDBJ databases">
        <authorList>
            <person name="Liu S."/>
            <person name="Wang Z."/>
            <person name="Li J."/>
        </authorList>
    </citation>
    <scope>NUCLEOTIDE SEQUENCE [LARGE SCALE GENOMIC DNA]</scope>
    <source>
        <strain evidence="2">2189</strain>
    </source>
</reference>
<dbReference type="Proteomes" id="UP000244989">
    <property type="component" value="Unassembled WGS sequence"/>
</dbReference>
<dbReference type="OrthoDB" id="4280289at2"/>
<organism evidence="1 2">
    <name type="scientific">Corynebacterium yudongzhengii</name>
    <dbReference type="NCBI Taxonomy" id="2080740"/>
    <lineage>
        <taxon>Bacteria</taxon>
        <taxon>Bacillati</taxon>
        <taxon>Actinomycetota</taxon>
        <taxon>Actinomycetes</taxon>
        <taxon>Mycobacteriales</taxon>
        <taxon>Corynebacteriaceae</taxon>
        <taxon>Corynebacterium</taxon>
    </lineage>
</organism>
<comment type="caution">
    <text evidence="1">The sequence shown here is derived from an EMBL/GenBank/DDBJ whole genome shotgun (WGS) entry which is preliminary data.</text>
</comment>
<dbReference type="EMBL" id="QEEZ01000017">
    <property type="protein sequence ID" value="PWC01145.1"/>
    <property type="molecule type" value="Genomic_DNA"/>
</dbReference>
<dbReference type="KEGG" id="cyz:C3B44_04480"/>
<name>A0A2U1T5B6_9CORY</name>
<gene>
    <name evidence="1" type="ORF">DF222_08730</name>
</gene>
<evidence type="ECO:0000313" key="2">
    <source>
        <dbReference type="Proteomes" id="UP000244989"/>
    </source>
</evidence>
<proteinExistence type="predicted"/>
<evidence type="ECO:0000313" key="1">
    <source>
        <dbReference type="EMBL" id="PWC01145.1"/>
    </source>
</evidence>
<dbReference type="AlphaFoldDB" id="A0A2U1T5B6"/>